<dbReference type="Gene3D" id="3.40.50.300">
    <property type="entry name" value="P-loop containing nucleotide triphosphate hydrolases"/>
    <property type="match status" value="1"/>
</dbReference>
<dbReference type="Pfam" id="PF13238">
    <property type="entry name" value="AAA_18"/>
    <property type="match status" value="1"/>
</dbReference>
<protein>
    <submittedName>
        <fullName evidence="1">Unannotated protein</fullName>
    </submittedName>
</protein>
<name>A0A6J7G175_9ZZZZ</name>
<accession>A0A6J7G175</accession>
<evidence type="ECO:0000313" key="1">
    <source>
        <dbReference type="EMBL" id="CAB4897469.1"/>
    </source>
</evidence>
<organism evidence="1">
    <name type="scientific">freshwater metagenome</name>
    <dbReference type="NCBI Taxonomy" id="449393"/>
    <lineage>
        <taxon>unclassified sequences</taxon>
        <taxon>metagenomes</taxon>
        <taxon>ecological metagenomes</taxon>
    </lineage>
</organism>
<dbReference type="EMBL" id="CAFBMP010000003">
    <property type="protein sequence ID" value="CAB4897469.1"/>
    <property type="molecule type" value="Genomic_DNA"/>
</dbReference>
<proteinExistence type="predicted"/>
<dbReference type="InterPro" id="IPR027417">
    <property type="entry name" value="P-loop_NTPase"/>
</dbReference>
<dbReference type="SUPFAM" id="SSF52540">
    <property type="entry name" value="P-loop containing nucleoside triphosphate hydrolases"/>
    <property type="match status" value="1"/>
</dbReference>
<gene>
    <name evidence="1" type="ORF">UFOPK3608_00140</name>
</gene>
<reference evidence="1" key="1">
    <citation type="submission" date="2020-05" db="EMBL/GenBank/DDBJ databases">
        <authorList>
            <person name="Chiriac C."/>
            <person name="Salcher M."/>
            <person name="Ghai R."/>
            <person name="Kavagutti S V."/>
        </authorList>
    </citation>
    <scope>NUCLEOTIDE SEQUENCE</scope>
</reference>
<sequence length="171" mass="19464">MLEINSDTPCIIAIDGVAGSGKTTLALNLLKDLPSVEVVHMDDLYDGWEDPLSQKLKDRVLTQILEPFSSNLPVEYQCFNWHLNRFESQKIVDRCDFLILEGVGAGQNSFRSYMEKIIWMEIDPLVGLERVVTRDGEQVRDKMAKFLIDQNTHFLIESTRNKADYTLTGAP</sequence>
<dbReference type="AlphaFoldDB" id="A0A6J7G175"/>